<name>A0ABW5UNF4_9BURK</name>
<organism evidence="1 2">
    <name type="scientific">Comamonas terrae</name>
    <dbReference type="NCBI Taxonomy" id="673548"/>
    <lineage>
        <taxon>Bacteria</taxon>
        <taxon>Pseudomonadati</taxon>
        <taxon>Pseudomonadota</taxon>
        <taxon>Betaproteobacteria</taxon>
        <taxon>Burkholderiales</taxon>
        <taxon>Comamonadaceae</taxon>
        <taxon>Comamonas</taxon>
    </lineage>
</organism>
<dbReference type="RefSeq" id="WP_157081904.1">
    <property type="nucleotide sequence ID" value="NZ_BCNT01000005.1"/>
</dbReference>
<comment type="caution">
    <text evidence="1">The sequence shown here is derived from an EMBL/GenBank/DDBJ whole genome shotgun (WGS) entry which is preliminary data.</text>
</comment>
<protein>
    <submittedName>
        <fullName evidence="1">Uncharacterized protein</fullName>
    </submittedName>
</protein>
<proteinExistence type="predicted"/>
<keyword evidence="2" id="KW-1185">Reference proteome</keyword>
<evidence type="ECO:0000313" key="1">
    <source>
        <dbReference type="EMBL" id="MFD2754923.1"/>
    </source>
</evidence>
<dbReference type="EMBL" id="JBHUMV010000005">
    <property type="protein sequence ID" value="MFD2754923.1"/>
    <property type="molecule type" value="Genomic_DNA"/>
</dbReference>
<sequence length="86" mass="9002">MAWVENGGACAGQGLGRAACGKHDTGAWLGGAMNAGTSGACCALQFGYFSFGDNDLLALFAMFFGKAQATWVRMCRRLGKTSFLHS</sequence>
<dbReference type="Proteomes" id="UP001597463">
    <property type="component" value="Unassembled WGS sequence"/>
</dbReference>
<gene>
    <name evidence="1" type="ORF">ACFSW6_12560</name>
</gene>
<evidence type="ECO:0000313" key="2">
    <source>
        <dbReference type="Proteomes" id="UP001597463"/>
    </source>
</evidence>
<accession>A0ABW5UNF4</accession>
<reference evidence="2" key="1">
    <citation type="journal article" date="2019" name="Int. J. Syst. Evol. Microbiol.">
        <title>The Global Catalogue of Microorganisms (GCM) 10K type strain sequencing project: providing services to taxonomists for standard genome sequencing and annotation.</title>
        <authorList>
            <consortium name="The Broad Institute Genomics Platform"/>
            <consortium name="The Broad Institute Genome Sequencing Center for Infectious Disease"/>
            <person name="Wu L."/>
            <person name="Ma J."/>
        </authorList>
    </citation>
    <scope>NUCLEOTIDE SEQUENCE [LARGE SCALE GENOMIC DNA]</scope>
    <source>
        <strain evidence="2">TISTR 1906</strain>
    </source>
</reference>